<proteinExistence type="predicted"/>
<evidence type="ECO:0000313" key="3">
    <source>
        <dbReference type="Proteomes" id="UP000276417"/>
    </source>
</evidence>
<gene>
    <name evidence="2" type="ORF">EHF33_20485</name>
</gene>
<keyword evidence="3" id="KW-1185">Reference proteome</keyword>
<dbReference type="KEGG" id="dph:EHF33_20485"/>
<feature type="transmembrane region" description="Helical" evidence="1">
    <location>
        <begin position="12"/>
        <end position="45"/>
    </location>
</feature>
<name>A0A3G8YJ53_9DEIO</name>
<accession>A0A3G8YJ53</accession>
<dbReference type="AlphaFoldDB" id="A0A3G8YJ53"/>
<geneLocation type="plasmid" evidence="2 3">
    <name>unnamed4</name>
</geneLocation>
<organism evidence="2 3">
    <name type="scientific">Deinococcus psychrotolerans</name>
    <dbReference type="NCBI Taxonomy" id="2489213"/>
    <lineage>
        <taxon>Bacteria</taxon>
        <taxon>Thermotogati</taxon>
        <taxon>Deinococcota</taxon>
        <taxon>Deinococci</taxon>
        <taxon>Deinococcales</taxon>
        <taxon>Deinococcaceae</taxon>
        <taxon>Deinococcus</taxon>
    </lineage>
</organism>
<protein>
    <submittedName>
        <fullName evidence="2">Uncharacterized protein</fullName>
    </submittedName>
</protein>
<keyword evidence="1" id="KW-1133">Transmembrane helix</keyword>
<dbReference type="Proteomes" id="UP000276417">
    <property type="component" value="Plasmid unnamed4"/>
</dbReference>
<keyword evidence="1" id="KW-0812">Transmembrane</keyword>
<evidence type="ECO:0000313" key="2">
    <source>
        <dbReference type="EMBL" id="AZI45289.1"/>
    </source>
</evidence>
<sequence length="72" mass="7736">MNESKRGSWRMGLGALLAFIGMNGLANGSLLGLALLLIAVALFRWGAQRAFVVPSLPRVATVLERAARELRS</sequence>
<evidence type="ECO:0000256" key="1">
    <source>
        <dbReference type="SAM" id="Phobius"/>
    </source>
</evidence>
<dbReference type="EMBL" id="CP034188">
    <property type="protein sequence ID" value="AZI45289.1"/>
    <property type="molecule type" value="Genomic_DNA"/>
</dbReference>
<reference evidence="2 3" key="1">
    <citation type="submission" date="2018-11" db="EMBL/GenBank/DDBJ databases">
        <title>Deinococcus shelandsis sp. nov., isolated from South Shetland Islands soil of Antarctica.</title>
        <authorList>
            <person name="Tian J."/>
        </authorList>
    </citation>
    <scope>NUCLEOTIDE SEQUENCE [LARGE SCALE GENOMIC DNA]</scope>
    <source>
        <strain evidence="2 3">S14-83T</strain>
        <plasmid evidence="2 3">unnamed4</plasmid>
    </source>
</reference>
<keyword evidence="1" id="KW-0472">Membrane</keyword>
<dbReference type="RefSeq" id="WP_124875749.1">
    <property type="nucleotide sequence ID" value="NZ_CP034188.1"/>
</dbReference>
<keyword evidence="2" id="KW-0614">Plasmid</keyword>